<reference evidence="1" key="2">
    <citation type="submission" date="2014-03" db="EMBL/GenBank/DDBJ databases">
        <authorList>
            <person name="Genoscope - CEA"/>
        </authorList>
    </citation>
    <scope>NUCLEOTIDE SEQUENCE</scope>
</reference>
<protein>
    <submittedName>
        <fullName evidence="1">Uncharacterized protein</fullName>
    </submittedName>
</protein>
<evidence type="ECO:0000313" key="2">
    <source>
        <dbReference type="Proteomes" id="UP000193380"/>
    </source>
</evidence>
<evidence type="ECO:0000313" key="1">
    <source>
        <dbReference type="EMBL" id="CDQ81373.1"/>
    </source>
</evidence>
<dbReference type="Proteomes" id="UP000193380">
    <property type="component" value="Unassembled WGS sequence"/>
</dbReference>
<name>A0A060XP53_ONCMY</name>
<dbReference type="PaxDb" id="8022-A0A060XP53"/>
<accession>A0A060XP53</accession>
<dbReference type="EMBL" id="FR905746">
    <property type="protein sequence ID" value="CDQ81373.1"/>
    <property type="molecule type" value="Genomic_DNA"/>
</dbReference>
<proteinExistence type="predicted"/>
<organism evidence="1 2">
    <name type="scientific">Oncorhynchus mykiss</name>
    <name type="common">Rainbow trout</name>
    <name type="synonym">Salmo gairdneri</name>
    <dbReference type="NCBI Taxonomy" id="8022"/>
    <lineage>
        <taxon>Eukaryota</taxon>
        <taxon>Metazoa</taxon>
        <taxon>Chordata</taxon>
        <taxon>Craniata</taxon>
        <taxon>Vertebrata</taxon>
        <taxon>Euteleostomi</taxon>
        <taxon>Actinopterygii</taxon>
        <taxon>Neopterygii</taxon>
        <taxon>Teleostei</taxon>
        <taxon>Protacanthopterygii</taxon>
        <taxon>Salmoniformes</taxon>
        <taxon>Salmonidae</taxon>
        <taxon>Salmoninae</taxon>
        <taxon>Oncorhynchus</taxon>
    </lineage>
</organism>
<gene>
    <name evidence="1" type="ORF">GSONMT00052545001</name>
</gene>
<dbReference type="AlphaFoldDB" id="A0A060XP53"/>
<sequence>MADRAEMFSLSTFHSLTPPGCR</sequence>
<reference evidence="1" key="1">
    <citation type="journal article" date="2014" name="Nat. Commun.">
        <title>The rainbow trout genome provides novel insights into evolution after whole-genome duplication in vertebrates.</title>
        <authorList>
            <person name="Berthelot C."/>
            <person name="Brunet F."/>
            <person name="Chalopin D."/>
            <person name="Juanchich A."/>
            <person name="Bernard M."/>
            <person name="Noel B."/>
            <person name="Bento P."/>
            <person name="Da Silva C."/>
            <person name="Labadie K."/>
            <person name="Alberti A."/>
            <person name="Aury J.M."/>
            <person name="Louis A."/>
            <person name="Dehais P."/>
            <person name="Bardou P."/>
            <person name="Montfort J."/>
            <person name="Klopp C."/>
            <person name="Cabau C."/>
            <person name="Gaspin C."/>
            <person name="Thorgaard G.H."/>
            <person name="Boussaha M."/>
            <person name="Quillet E."/>
            <person name="Guyomard R."/>
            <person name="Galiana D."/>
            <person name="Bobe J."/>
            <person name="Volff J.N."/>
            <person name="Genet C."/>
            <person name="Wincker P."/>
            <person name="Jaillon O."/>
            <person name="Roest Crollius H."/>
            <person name="Guiguen Y."/>
        </authorList>
    </citation>
    <scope>NUCLEOTIDE SEQUENCE [LARGE SCALE GENOMIC DNA]</scope>
</reference>